<feature type="compositionally biased region" description="Low complexity" evidence="1">
    <location>
        <begin position="14"/>
        <end position="29"/>
    </location>
</feature>
<feature type="compositionally biased region" description="Polar residues" evidence="1">
    <location>
        <begin position="34"/>
        <end position="47"/>
    </location>
</feature>
<feature type="compositionally biased region" description="Basic residues" evidence="1">
    <location>
        <begin position="68"/>
        <end position="84"/>
    </location>
</feature>
<dbReference type="Proteomes" id="UP000287651">
    <property type="component" value="Unassembled WGS sequence"/>
</dbReference>
<feature type="compositionally biased region" description="Basic residues" evidence="1">
    <location>
        <begin position="1"/>
        <end position="13"/>
    </location>
</feature>
<feature type="compositionally biased region" description="Low complexity" evidence="1">
    <location>
        <begin position="48"/>
        <end position="62"/>
    </location>
</feature>
<gene>
    <name evidence="2" type="ORF">B296_00036529</name>
</gene>
<reference evidence="2 3" key="1">
    <citation type="journal article" date="2014" name="Agronomy (Basel)">
        <title>A Draft Genome Sequence for Ensete ventricosum, the Drought-Tolerant Tree Against Hunger.</title>
        <authorList>
            <person name="Harrison J."/>
            <person name="Moore K.A."/>
            <person name="Paszkiewicz K."/>
            <person name="Jones T."/>
            <person name="Grant M."/>
            <person name="Ambacheew D."/>
            <person name="Muzemil S."/>
            <person name="Studholme D.J."/>
        </authorList>
    </citation>
    <scope>NUCLEOTIDE SEQUENCE [LARGE SCALE GENOMIC DNA]</scope>
</reference>
<evidence type="ECO:0000256" key="1">
    <source>
        <dbReference type="SAM" id="MobiDB-lite"/>
    </source>
</evidence>
<feature type="region of interest" description="Disordered" evidence="1">
    <location>
        <begin position="1"/>
        <end position="84"/>
    </location>
</feature>
<dbReference type="EMBL" id="AMZH03014399">
    <property type="protein sequence ID" value="RRT47706.1"/>
    <property type="molecule type" value="Genomic_DNA"/>
</dbReference>
<comment type="caution">
    <text evidence="2">The sequence shown here is derived from an EMBL/GenBank/DDBJ whole genome shotgun (WGS) entry which is preliminary data.</text>
</comment>
<dbReference type="AlphaFoldDB" id="A0A426Y7M8"/>
<accession>A0A426Y7M8</accession>
<evidence type="ECO:0000313" key="2">
    <source>
        <dbReference type="EMBL" id="RRT47706.1"/>
    </source>
</evidence>
<evidence type="ECO:0000313" key="3">
    <source>
        <dbReference type="Proteomes" id="UP000287651"/>
    </source>
</evidence>
<organism evidence="2 3">
    <name type="scientific">Ensete ventricosum</name>
    <name type="common">Abyssinian banana</name>
    <name type="synonym">Musa ensete</name>
    <dbReference type="NCBI Taxonomy" id="4639"/>
    <lineage>
        <taxon>Eukaryota</taxon>
        <taxon>Viridiplantae</taxon>
        <taxon>Streptophyta</taxon>
        <taxon>Embryophyta</taxon>
        <taxon>Tracheophyta</taxon>
        <taxon>Spermatophyta</taxon>
        <taxon>Magnoliopsida</taxon>
        <taxon>Liliopsida</taxon>
        <taxon>Zingiberales</taxon>
        <taxon>Musaceae</taxon>
        <taxon>Ensete</taxon>
    </lineage>
</organism>
<name>A0A426Y7M8_ENSVE</name>
<sequence length="338" mass="36964">MYARPRSAHRGRRSSTTSATGTRTYSGSRPPAPSISTCWGTPSQPTRSTWSTCSGPGSTTSPRETLHRPPRRPPRPGHLQRGRQRMSSLALGSVVVRSYAFRIVAGEIGRGLLPLLFSIADQGDGAVVDLQDVFRWHRCDAKAVDNCYRYLEVWEQDARATGDGCCYRAAWEQDAKMVGYHKSRNCVATGEQVSEGERAAIEGEGRGYVAAVVVAVGRKKRQRSNCRLEGAEPEIRSNDSSRGQRQVMGASGCFPLLSWLKGTLDCEGAPRIAVGEDALAVGREVSGGGMCCRLTADQWRAEPESSDPQTVVAMLYFIVKQRSQLEKTISGYDFVERG</sequence>
<protein>
    <submittedName>
        <fullName evidence="2">Uncharacterized protein</fullName>
    </submittedName>
</protein>
<proteinExistence type="predicted"/>